<proteinExistence type="predicted"/>
<protein>
    <submittedName>
        <fullName evidence="1">Uncharacterized protein</fullName>
    </submittedName>
</protein>
<dbReference type="Pfam" id="PF04827">
    <property type="entry name" value="Plant_tran"/>
    <property type="match status" value="1"/>
</dbReference>
<sequence length="60" mass="6989">MCKPACFWGCDTLNYIIKACVIMHNMIFVNEHGTNIEDLNDDESDENAQAKHHMYEQWGL</sequence>
<dbReference type="EMBL" id="JANJYI010000003">
    <property type="protein sequence ID" value="KAK2655470.1"/>
    <property type="molecule type" value="Genomic_DNA"/>
</dbReference>
<evidence type="ECO:0000313" key="1">
    <source>
        <dbReference type="EMBL" id="KAK2655470.1"/>
    </source>
</evidence>
<reference evidence="1" key="1">
    <citation type="journal article" date="2023" name="Plant J.">
        <title>Genome sequences and population genomics provide insights into the demographic history, inbreeding, and mutation load of two 'living fossil' tree species of Dipteronia.</title>
        <authorList>
            <person name="Feng Y."/>
            <person name="Comes H.P."/>
            <person name="Chen J."/>
            <person name="Zhu S."/>
            <person name="Lu R."/>
            <person name="Zhang X."/>
            <person name="Li P."/>
            <person name="Qiu J."/>
            <person name="Olsen K.M."/>
            <person name="Qiu Y."/>
        </authorList>
    </citation>
    <scope>NUCLEOTIDE SEQUENCE</scope>
    <source>
        <strain evidence="1">KIB01</strain>
    </source>
</reference>
<accession>A0AAD9X9M5</accession>
<dbReference type="AlphaFoldDB" id="A0AAD9X9M5"/>
<name>A0AAD9X9M5_9ROSI</name>
<dbReference type="InterPro" id="IPR006912">
    <property type="entry name" value="Harbinger_derived_prot"/>
</dbReference>
<dbReference type="Proteomes" id="UP001280121">
    <property type="component" value="Unassembled WGS sequence"/>
</dbReference>
<keyword evidence="2" id="KW-1185">Reference proteome</keyword>
<organism evidence="1 2">
    <name type="scientific">Dipteronia dyeriana</name>
    <dbReference type="NCBI Taxonomy" id="168575"/>
    <lineage>
        <taxon>Eukaryota</taxon>
        <taxon>Viridiplantae</taxon>
        <taxon>Streptophyta</taxon>
        <taxon>Embryophyta</taxon>
        <taxon>Tracheophyta</taxon>
        <taxon>Spermatophyta</taxon>
        <taxon>Magnoliopsida</taxon>
        <taxon>eudicotyledons</taxon>
        <taxon>Gunneridae</taxon>
        <taxon>Pentapetalae</taxon>
        <taxon>rosids</taxon>
        <taxon>malvids</taxon>
        <taxon>Sapindales</taxon>
        <taxon>Sapindaceae</taxon>
        <taxon>Hippocastanoideae</taxon>
        <taxon>Acereae</taxon>
        <taxon>Dipteronia</taxon>
    </lineage>
</organism>
<comment type="caution">
    <text evidence="1">The sequence shown here is derived from an EMBL/GenBank/DDBJ whole genome shotgun (WGS) entry which is preliminary data.</text>
</comment>
<evidence type="ECO:0000313" key="2">
    <source>
        <dbReference type="Proteomes" id="UP001280121"/>
    </source>
</evidence>
<gene>
    <name evidence="1" type="ORF">Ddye_008522</name>
</gene>